<protein>
    <submittedName>
        <fullName evidence="2">Uncharacterized protein</fullName>
    </submittedName>
</protein>
<evidence type="ECO:0000313" key="1">
    <source>
        <dbReference type="Proteomes" id="UP000095287"/>
    </source>
</evidence>
<dbReference type="Proteomes" id="UP000095287">
    <property type="component" value="Unplaced"/>
</dbReference>
<evidence type="ECO:0000313" key="2">
    <source>
        <dbReference type="WBParaSite" id="L893_g29137.t1"/>
    </source>
</evidence>
<name>A0A1I7ZRN0_9BILA</name>
<proteinExistence type="predicted"/>
<accession>A0A1I7ZRN0</accession>
<dbReference type="AlphaFoldDB" id="A0A1I7ZRN0"/>
<dbReference type="WBParaSite" id="L893_g29137.t1">
    <property type="protein sequence ID" value="L893_g29137.t1"/>
    <property type="gene ID" value="L893_g29137"/>
</dbReference>
<organism evidence="1 2">
    <name type="scientific">Steinernema glaseri</name>
    <dbReference type="NCBI Taxonomy" id="37863"/>
    <lineage>
        <taxon>Eukaryota</taxon>
        <taxon>Metazoa</taxon>
        <taxon>Ecdysozoa</taxon>
        <taxon>Nematoda</taxon>
        <taxon>Chromadorea</taxon>
        <taxon>Rhabditida</taxon>
        <taxon>Tylenchina</taxon>
        <taxon>Panagrolaimomorpha</taxon>
        <taxon>Strongyloidoidea</taxon>
        <taxon>Steinernematidae</taxon>
        <taxon>Steinernema</taxon>
    </lineage>
</organism>
<sequence>MKASDDTISGLHTPRLTCRRLLPHGSPISILSNTVYRVPRSTNKPLSASSPSVPAGLPVAVISSTPHARARTNRTSCAALSKMI</sequence>
<keyword evidence="1" id="KW-1185">Reference proteome</keyword>
<reference evidence="2" key="1">
    <citation type="submission" date="2016-11" db="UniProtKB">
        <authorList>
            <consortium name="WormBaseParasite"/>
        </authorList>
    </citation>
    <scope>IDENTIFICATION</scope>
</reference>